<dbReference type="Proteomes" id="UP000228621">
    <property type="component" value="Unassembled WGS sequence"/>
</dbReference>
<dbReference type="EMBL" id="NKHF01000105">
    <property type="protein sequence ID" value="PCK29734.1"/>
    <property type="molecule type" value="Genomic_DNA"/>
</dbReference>
<reference evidence="2" key="1">
    <citation type="journal article" date="2019" name="Genome Announc.">
        <title>Draft Genome Sequence of Pseudoalteromonas piscicida Strain 36Y ROTHPW, an Hypersaline Seawater Isolate from the South Coast of Sonora, Mexico.</title>
        <authorList>
            <person name="Sanchez-Diaz R."/>
            <person name="Molina-Garza Z.J."/>
            <person name="Cruz-Suarez L.E."/>
            <person name="Selvin J."/>
            <person name="Kiran G.S."/>
            <person name="Ibarra-Gamez J.C."/>
            <person name="Gomez-Gil B."/>
            <person name="Galaviz-Silva L."/>
        </authorList>
    </citation>
    <scope>NUCLEOTIDE SEQUENCE [LARGE SCALE GENOMIC DNA]</scope>
    <source>
        <strain evidence="2">36Y_RITHPW</strain>
    </source>
</reference>
<organism evidence="1 2">
    <name type="scientific">Pseudoalteromonas piscicida</name>
    <dbReference type="NCBI Taxonomy" id="43662"/>
    <lineage>
        <taxon>Bacteria</taxon>
        <taxon>Pseudomonadati</taxon>
        <taxon>Pseudomonadota</taxon>
        <taxon>Gammaproteobacteria</taxon>
        <taxon>Alteromonadales</taxon>
        <taxon>Pseudoalteromonadaceae</taxon>
        <taxon>Pseudoalteromonas</taxon>
    </lineage>
</organism>
<dbReference type="RefSeq" id="WP_099644036.1">
    <property type="nucleotide sequence ID" value="NZ_NKHF01000105.1"/>
</dbReference>
<gene>
    <name evidence="1" type="ORF">CEX98_21430</name>
</gene>
<keyword evidence="2" id="KW-1185">Reference proteome</keyword>
<dbReference type="OrthoDB" id="9784808at2"/>
<dbReference type="Gene3D" id="2.40.128.20">
    <property type="match status" value="1"/>
</dbReference>
<dbReference type="NCBIfam" id="NF040572">
    <property type="entry name" value="heme_bind_FMP"/>
    <property type="match status" value="1"/>
</dbReference>
<dbReference type="SUPFAM" id="SSF50814">
    <property type="entry name" value="Lipocalins"/>
    <property type="match status" value="1"/>
</dbReference>
<accession>A0A2A5JJW2</accession>
<sequence length="336" mass="36564">MFNTVTNQQAKATADHLQAALQPNKQGFVPDYNIPLLATGGGNSEPETLSALGPLADLIGTWASARFAGFNVMPLPQETAPEGVILFNFPYYEVITFSATQGKVVNRGGDYQQNSYTIFYEQRVFFADGDKKDQLVHAENGTWLNLATTNQGSGKYNRPPYIPAPSGGANVPIQNPEHAIVKQVSIPHGNSILALGNHHFVDGSPEIPIANTLPQPETKATTAIAGLYGENSPSNPNINPNIVLEQQLAVNQAYNPITKTDILTVNSDNDGLVSSIPFCKNHVDVPNFSTTYWIERLSNGALQLQYTQNISLQFNNTKNSKLRFPHITANTLFKVG</sequence>
<dbReference type="AlphaFoldDB" id="A0A2A5JJW2"/>
<proteinExistence type="predicted"/>
<dbReference type="InterPro" id="IPR047975">
    <property type="entry name" value="Heme_bind_FMP"/>
</dbReference>
<protein>
    <submittedName>
        <fullName evidence="1">Uncharacterized protein</fullName>
    </submittedName>
</protein>
<comment type="caution">
    <text evidence="1">The sequence shown here is derived from an EMBL/GenBank/DDBJ whole genome shotgun (WGS) entry which is preliminary data.</text>
</comment>
<dbReference type="InterPro" id="IPR012674">
    <property type="entry name" value="Calycin"/>
</dbReference>
<name>A0A2A5JJW2_PSEO7</name>
<evidence type="ECO:0000313" key="2">
    <source>
        <dbReference type="Proteomes" id="UP000228621"/>
    </source>
</evidence>
<evidence type="ECO:0000313" key="1">
    <source>
        <dbReference type="EMBL" id="PCK29734.1"/>
    </source>
</evidence>